<dbReference type="EMBL" id="MARB01000021">
    <property type="protein sequence ID" value="ODJ86482.1"/>
    <property type="molecule type" value="Genomic_DNA"/>
</dbReference>
<accession>A0A7Z0VIX8</accession>
<feature type="region of interest" description="Disordered" evidence="1">
    <location>
        <begin position="133"/>
        <end position="206"/>
    </location>
</feature>
<reference evidence="2 3" key="1">
    <citation type="submission" date="2016-06" db="EMBL/GenBank/DDBJ databases">
        <title>Genome sequence of endosymbiont of Candidatus Endolucinida thiodiazotropha.</title>
        <authorList>
            <person name="Poehlein A."/>
            <person name="Koenig S."/>
            <person name="Heiden S.E."/>
            <person name="Thuermer A."/>
            <person name="Voget S."/>
            <person name="Daniel R."/>
            <person name="Markert S."/>
            <person name="Gros O."/>
            <person name="Schweder T."/>
        </authorList>
    </citation>
    <scope>NUCLEOTIDE SEQUENCE [LARGE SCALE GENOMIC DNA]</scope>
    <source>
        <strain evidence="2 3">COS</strain>
    </source>
</reference>
<dbReference type="AlphaFoldDB" id="A0A7Z0VIX8"/>
<proteinExistence type="predicted"/>
<feature type="compositionally biased region" description="Basic and acidic residues" evidence="1">
    <location>
        <begin position="168"/>
        <end position="178"/>
    </location>
</feature>
<comment type="caution">
    <text evidence="2">The sequence shown here is derived from an EMBL/GenBank/DDBJ whole genome shotgun (WGS) entry which is preliminary data.</text>
</comment>
<organism evidence="2 3">
    <name type="scientific">Candidatus Thiodiazotropha endolucinida</name>
    <dbReference type="NCBI Taxonomy" id="1655433"/>
    <lineage>
        <taxon>Bacteria</taxon>
        <taxon>Pseudomonadati</taxon>
        <taxon>Pseudomonadota</taxon>
        <taxon>Gammaproteobacteria</taxon>
        <taxon>Chromatiales</taxon>
        <taxon>Sedimenticolaceae</taxon>
        <taxon>Candidatus Thiodiazotropha</taxon>
    </lineage>
</organism>
<dbReference type="RefSeq" id="WP_069126929.1">
    <property type="nucleotide sequence ID" value="NZ_MARB01000021.1"/>
</dbReference>
<gene>
    <name evidence="2" type="ORF">CODIS_32660</name>
</gene>
<sequence>MRIDALLWLVSLLCLVGLGDVLAREPYADFQFRSQTQNRLGLQQDHYRWRPLNEEEEKLIESSDDSANIRLPNQSTLNPSSVIDYAETPPGLPRGVYRPVEERHTITPHMDGFRFRELTPDEQLRIKRRNELYNQSWQPDRSDNRSIHSSGGYSHGQPEIQRQGAYKFRPDKRLDKKRGGNWGRSQSFPYNPAFTDAYQAPMFRPE</sequence>
<keyword evidence="3" id="KW-1185">Reference proteome</keyword>
<protein>
    <submittedName>
        <fullName evidence="2">Uncharacterized protein</fullName>
    </submittedName>
</protein>
<dbReference type="Proteomes" id="UP000094769">
    <property type="component" value="Unassembled WGS sequence"/>
</dbReference>
<evidence type="ECO:0000313" key="2">
    <source>
        <dbReference type="EMBL" id="ODJ86482.1"/>
    </source>
</evidence>
<name>A0A7Z0VIX8_9GAMM</name>
<dbReference type="OrthoDB" id="10009502at2"/>
<evidence type="ECO:0000313" key="3">
    <source>
        <dbReference type="Proteomes" id="UP000094769"/>
    </source>
</evidence>
<evidence type="ECO:0000256" key="1">
    <source>
        <dbReference type="SAM" id="MobiDB-lite"/>
    </source>
</evidence>